<keyword evidence="5" id="KW-0998">Cell outer membrane</keyword>
<evidence type="ECO:0008006" key="9">
    <source>
        <dbReference type="Google" id="ProtNLM"/>
    </source>
</evidence>
<dbReference type="PROSITE" id="PS51257">
    <property type="entry name" value="PROKAR_LIPOPROTEIN"/>
    <property type="match status" value="1"/>
</dbReference>
<keyword evidence="3" id="KW-0472">Membrane</keyword>
<dbReference type="Proteomes" id="UP000092544">
    <property type="component" value="Unassembled WGS sequence"/>
</dbReference>
<dbReference type="NCBIfam" id="NF047847">
    <property type="entry name" value="SS_mature_LptM"/>
    <property type="match status" value="1"/>
</dbReference>
<evidence type="ECO:0000313" key="7">
    <source>
        <dbReference type="EMBL" id="SBS33008.1"/>
    </source>
</evidence>
<evidence type="ECO:0000256" key="3">
    <source>
        <dbReference type="ARBA" id="ARBA00023136"/>
    </source>
</evidence>
<dbReference type="Pfam" id="PF13627">
    <property type="entry name" value="LptM_cons"/>
    <property type="match status" value="1"/>
</dbReference>
<keyword evidence="4" id="KW-0564">Palmitate</keyword>
<keyword evidence="2" id="KW-0732">Signal</keyword>
<dbReference type="RefSeq" id="WP_083200946.1">
    <property type="nucleotide sequence ID" value="NZ_FLOB01000005.1"/>
</dbReference>
<comment type="subcellular location">
    <subcellularLocation>
        <location evidence="1">Cell outer membrane</location>
        <topology evidence="1">Lipid-anchor</topology>
    </subcellularLocation>
</comment>
<evidence type="ECO:0000313" key="8">
    <source>
        <dbReference type="Proteomes" id="UP000092544"/>
    </source>
</evidence>
<dbReference type="OrthoDB" id="8550022at2"/>
<evidence type="ECO:0000256" key="1">
    <source>
        <dbReference type="ARBA" id="ARBA00004459"/>
    </source>
</evidence>
<organism evidence="7 8">
    <name type="scientific">Marinomonas spartinae</name>
    <dbReference type="NCBI Taxonomy" id="1792290"/>
    <lineage>
        <taxon>Bacteria</taxon>
        <taxon>Pseudomonadati</taxon>
        <taxon>Pseudomonadota</taxon>
        <taxon>Gammaproteobacteria</taxon>
        <taxon>Oceanospirillales</taxon>
        <taxon>Oceanospirillaceae</taxon>
        <taxon>Marinomonas</taxon>
    </lineage>
</organism>
<sequence>MFKWFSVLILAVFLSACGNKGPLYLPHSGTATQQESSSTN</sequence>
<evidence type="ECO:0000256" key="6">
    <source>
        <dbReference type="ARBA" id="ARBA00023288"/>
    </source>
</evidence>
<evidence type="ECO:0000256" key="5">
    <source>
        <dbReference type="ARBA" id="ARBA00023237"/>
    </source>
</evidence>
<protein>
    <recommendedName>
        <fullName evidence="9">Lipopeptide</fullName>
    </recommendedName>
</protein>
<dbReference type="AlphaFoldDB" id="A0A1A8THG9"/>
<keyword evidence="8" id="KW-1185">Reference proteome</keyword>
<dbReference type="InterPro" id="IPR032831">
    <property type="entry name" value="LptM_cons"/>
</dbReference>
<evidence type="ECO:0000256" key="4">
    <source>
        <dbReference type="ARBA" id="ARBA00023139"/>
    </source>
</evidence>
<reference evidence="7 8" key="1">
    <citation type="submission" date="2016-06" db="EMBL/GenBank/DDBJ databases">
        <authorList>
            <person name="Kjaerup R.B."/>
            <person name="Dalgaard T.S."/>
            <person name="Juul-Madsen H.R."/>
        </authorList>
    </citation>
    <scope>NUCLEOTIDE SEQUENCE [LARGE SCALE GENOMIC DNA]</scope>
    <source>
        <strain evidence="7 8">CECT 8886</strain>
    </source>
</reference>
<name>A0A1A8THG9_9GAMM</name>
<keyword evidence="6" id="KW-0449">Lipoprotein</keyword>
<proteinExistence type="predicted"/>
<accession>A0A1A8THG9</accession>
<dbReference type="EMBL" id="FLOB01000005">
    <property type="protein sequence ID" value="SBS33008.1"/>
    <property type="molecule type" value="Genomic_DNA"/>
</dbReference>
<gene>
    <name evidence="7" type="ORF">MSP8886_02632</name>
</gene>
<dbReference type="STRING" id="1792290.MSP8886_02632"/>
<evidence type="ECO:0000256" key="2">
    <source>
        <dbReference type="ARBA" id="ARBA00022729"/>
    </source>
</evidence>
<dbReference type="GO" id="GO:0009279">
    <property type="term" value="C:cell outer membrane"/>
    <property type="evidence" value="ECO:0007669"/>
    <property type="project" value="UniProtKB-SubCell"/>
</dbReference>